<dbReference type="InterPro" id="IPR050807">
    <property type="entry name" value="TransReg_Diox_bact_type"/>
</dbReference>
<dbReference type="SUPFAM" id="SSF47413">
    <property type="entry name" value="lambda repressor-like DNA-binding domains"/>
    <property type="match status" value="1"/>
</dbReference>
<dbReference type="InterPro" id="IPR010982">
    <property type="entry name" value="Lambda_DNA-bd_dom_sf"/>
</dbReference>
<dbReference type="PROSITE" id="PS50943">
    <property type="entry name" value="HTH_CROC1"/>
    <property type="match status" value="1"/>
</dbReference>
<dbReference type="GO" id="GO:0005829">
    <property type="term" value="C:cytosol"/>
    <property type="evidence" value="ECO:0007669"/>
    <property type="project" value="TreeGrafter"/>
</dbReference>
<keyword evidence="4" id="KW-1185">Reference proteome</keyword>
<evidence type="ECO:0000259" key="2">
    <source>
        <dbReference type="PROSITE" id="PS50943"/>
    </source>
</evidence>
<dbReference type="Pfam" id="PF01381">
    <property type="entry name" value="HTH_3"/>
    <property type="match status" value="1"/>
</dbReference>
<dbReference type="CDD" id="cd00093">
    <property type="entry name" value="HTH_XRE"/>
    <property type="match status" value="1"/>
</dbReference>
<proteinExistence type="predicted"/>
<dbReference type="SUPFAM" id="SSF51182">
    <property type="entry name" value="RmlC-like cupins"/>
    <property type="match status" value="1"/>
</dbReference>
<evidence type="ECO:0000256" key="1">
    <source>
        <dbReference type="ARBA" id="ARBA00023125"/>
    </source>
</evidence>
<name>A0A5S4ZRR2_9FIRM</name>
<reference evidence="3 4" key="1">
    <citation type="submission" date="2019-07" db="EMBL/GenBank/DDBJ databases">
        <title>Genomic Encyclopedia of Type Strains, Phase I: the one thousand microbial genomes (KMG-I) project.</title>
        <authorList>
            <person name="Kyrpides N."/>
        </authorList>
    </citation>
    <scope>NUCLEOTIDE SEQUENCE [LARGE SCALE GENOMIC DNA]</scope>
    <source>
        <strain evidence="3 4">DSM 6562</strain>
    </source>
</reference>
<dbReference type="CDD" id="cd02209">
    <property type="entry name" value="cupin_XRE_C"/>
    <property type="match status" value="1"/>
</dbReference>
<dbReference type="RefSeq" id="WP_166511700.1">
    <property type="nucleotide sequence ID" value="NZ_VNHM01000008.1"/>
</dbReference>
<dbReference type="Gene3D" id="2.60.120.10">
    <property type="entry name" value="Jelly Rolls"/>
    <property type="match status" value="1"/>
</dbReference>
<dbReference type="AlphaFoldDB" id="A0A5S4ZRR2"/>
<dbReference type="GO" id="GO:0003700">
    <property type="term" value="F:DNA-binding transcription factor activity"/>
    <property type="evidence" value="ECO:0007669"/>
    <property type="project" value="TreeGrafter"/>
</dbReference>
<dbReference type="InterPro" id="IPR011051">
    <property type="entry name" value="RmlC_Cupin_sf"/>
</dbReference>
<dbReference type="InterPro" id="IPR001387">
    <property type="entry name" value="Cro/C1-type_HTH"/>
</dbReference>
<organism evidence="3 4">
    <name type="scientific">Desulfallas thermosapovorans DSM 6562</name>
    <dbReference type="NCBI Taxonomy" id="1121431"/>
    <lineage>
        <taxon>Bacteria</taxon>
        <taxon>Bacillati</taxon>
        <taxon>Bacillota</taxon>
        <taxon>Clostridia</taxon>
        <taxon>Eubacteriales</taxon>
        <taxon>Desulfallaceae</taxon>
        <taxon>Desulfallas</taxon>
    </lineage>
</organism>
<dbReference type="PANTHER" id="PTHR46797">
    <property type="entry name" value="HTH-TYPE TRANSCRIPTIONAL REGULATOR"/>
    <property type="match status" value="1"/>
</dbReference>
<dbReference type="SMART" id="SM00530">
    <property type="entry name" value="HTH_XRE"/>
    <property type="match status" value="1"/>
</dbReference>
<dbReference type="InterPro" id="IPR014710">
    <property type="entry name" value="RmlC-like_jellyroll"/>
</dbReference>
<sequence>MATLGERIKQLRQNKNLSVRQLAKEVGVTASFIYQLEQDKVSPSFSTLKSIAGALNTNMSLLIEEELPEEWVIIKKDKRRKVKTESSLMVLELFSFLGTRNKKMQPLMFTLEPGAVDVKVPLFSGEHEDFIYLMQGEVTIATTNAKYSLKEGDAAYIMFEDLVEITNTGREKASGLWVICPPGI</sequence>
<protein>
    <submittedName>
        <fullName evidence="3">XRE family transcriptional regulator</fullName>
    </submittedName>
</protein>
<dbReference type="Proteomes" id="UP000323166">
    <property type="component" value="Unassembled WGS sequence"/>
</dbReference>
<dbReference type="GO" id="GO:0003677">
    <property type="term" value="F:DNA binding"/>
    <property type="evidence" value="ECO:0007669"/>
    <property type="project" value="UniProtKB-KW"/>
</dbReference>
<dbReference type="EMBL" id="VNHM01000008">
    <property type="protein sequence ID" value="TYO95346.1"/>
    <property type="molecule type" value="Genomic_DNA"/>
</dbReference>
<gene>
    <name evidence="3" type="ORF">LX24_01697</name>
</gene>
<keyword evidence="1" id="KW-0238">DNA-binding</keyword>
<feature type="domain" description="HTH cro/C1-type" evidence="2">
    <location>
        <begin position="8"/>
        <end position="62"/>
    </location>
</feature>
<comment type="caution">
    <text evidence="3">The sequence shown here is derived from an EMBL/GenBank/DDBJ whole genome shotgun (WGS) entry which is preliminary data.</text>
</comment>
<dbReference type="Gene3D" id="1.10.260.40">
    <property type="entry name" value="lambda repressor-like DNA-binding domains"/>
    <property type="match status" value="1"/>
</dbReference>
<dbReference type="PANTHER" id="PTHR46797:SF1">
    <property type="entry name" value="METHYLPHOSPHONATE SYNTHASE"/>
    <property type="match status" value="1"/>
</dbReference>
<evidence type="ECO:0000313" key="3">
    <source>
        <dbReference type="EMBL" id="TYO95346.1"/>
    </source>
</evidence>
<accession>A0A5S4ZRR2</accession>
<evidence type="ECO:0000313" key="4">
    <source>
        <dbReference type="Proteomes" id="UP000323166"/>
    </source>
</evidence>